<dbReference type="PROSITE" id="PS50011">
    <property type="entry name" value="PROTEIN_KINASE_DOM"/>
    <property type="match status" value="1"/>
</dbReference>
<dbReference type="SUPFAM" id="SSF56112">
    <property type="entry name" value="Protein kinase-like (PK-like)"/>
    <property type="match status" value="1"/>
</dbReference>
<dbReference type="CDD" id="cd05121">
    <property type="entry name" value="ABC1_ADCK3-like"/>
    <property type="match status" value="1"/>
</dbReference>
<dbReference type="Proteomes" id="UP000178040">
    <property type="component" value="Unassembled WGS sequence"/>
</dbReference>
<dbReference type="PANTHER" id="PTHR43173">
    <property type="entry name" value="ABC1 FAMILY PROTEIN"/>
    <property type="match status" value="1"/>
</dbReference>
<evidence type="ECO:0000313" key="2">
    <source>
        <dbReference type="EMBL" id="OGK44950.1"/>
    </source>
</evidence>
<protein>
    <recommendedName>
        <fullName evidence="1">Protein kinase domain-containing protein</fullName>
    </recommendedName>
</protein>
<evidence type="ECO:0000313" key="3">
    <source>
        <dbReference type="Proteomes" id="UP000178040"/>
    </source>
</evidence>
<accession>A0A1F7INN6</accession>
<gene>
    <name evidence="2" type="ORF">A3B40_04160</name>
</gene>
<comment type="caution">
    <text evidence="2">The sequence shown here is derived from an EMBL/GenBank/DDBJ whole genome shotgun (WGS) entry which is preliminary data.</text>
</comment>
<proteinExistence type="predicted"/>
<dbReference type="Gene3D" id="1.10.510.10">
    <property type="entry name" value="Transferase(Phosphotransferase) domain 1"/>
    <property type="match status" value="1"/>
</dbReference>
<name>A0A1F7INN6_9BACT</name>
<dbReference type="InterPro" id="IPR004147">
    <property type="entry name" value="ABC1_dom"/>
</dbReference>
<dbReference type="Pfam" id="PF03109">
    <property type="entry name" value="ABC1"/>
    <property type="match status" value="1"/>
</dbReference>
<dbReference type="GO" id="GO:0004672">
    <property type="term" value="F:protein kinase activity"/>
    <property type="evidence" value="ECO:0007669"/>
    <property type="project" value="InterPro"/>
</dbReference>
<feature type="domain" description="Protein kinase" evidence="1">
    <location>
        <begin position="100"/>
        <end position="478"/>
    </location>
</feature>
<evidence type="ECO:0000259" key="1">
    <source>
        <dbReference type="PROSITE" id="PS50011"/>
    </source>
</evidence>
<sequence length="502" mass="58844">MFRLIHLLFLISKYYTSYFLSKIGLSKYPNHKLIKKFFEEAGGAFVKFGQILALRVDVLTKNFSLELFDLFDNYKPFPFPEVKRIFKEELGVFPEKIFKYFEKEPFASASFAQVHGAKLKNGQTVVVKIQRPGVMEKIAVDFFIIDILSIIADFFFKIEALPWREFAKEFKIWTKKELDYQLEAENMDKIYNNLILNNITEVVIPKIYHRISTKKILVQDYIDGIPLSRVLKEIRKGNLDADKLKNMGVDIKKTPVTMSLEILREYFIDGFFHADPHPGNVLLLKNGKIGLIDFGIVGESAPRRQAFMKFLLAGAKSKYEKSQKVYEEFAYRAFQFSGEKIEQIISSVFPASLDQSKIEEFMKILIIHFLEYYKQVESQITKDLEIMKADYAAILLQMLKFVARYQIKLPKQMVVFIRALSIIGFLAKEMDIKFNASYIVIKFFQKYPENKLPKIDTSVTPYKRMNREEALDRLNNWLAYLVEIDPKLYQLVNKYISKYNIY</sequence>
<dbReference type="GO" id="GO:0005524">
    <property type="term" value="F:ATP binding"/>
    <property type="evidence" value="ECO:0007669"/>
    <property type="project" value="InterPro"/>
</dbReference>
<dbReference type="AlphaFoldDB" id="A0A1F7INN6"/>
<organism evidence="2 3">
    <name type="scientific">Candidatus Roizmanbacteria bacterium RIFCSPLOWO2_01_FULL_37_16</name>
    <dbReference type="NCBI Taxonomy" id="1802058"/>
    <lineage>
        <taxon>Bacteria</taxon>
        <taxon>Candidatus Roizmaniibacteriota</taxon>
    </lineage>
</organism>
<dbReference type="EMBL" id="MGAI01000018">
    <property type="protein sequence ID" value="OGK44950.1"/>
    <property type="molecule type" value="Genomic_DNA"/>
</dbReference>
<dbReference type="InterPro" id="IPR051130">
    <property type="entry name" value="Mito_struct-func_regulator"/>
</dbReference>
<dbReference type="InterPro" id="IPR011009">
    <property type="entry name" value="Kinase-like_dom_sf"/>
</dbReference>
<dbReference type="PANTHER" id="PTHR43173:SF19">
    <property type="entry name" value="AARF DOMAIN-CONTAINING PROTEIN KINASE 1"/>
    <property type="match status" value="1"/>
</dbReference>
<dbReference type="InterPro" id="IPR000719">
    <property type="entry name" value="Prot_kinase_dom"/>
</dbReference>
<reference evidence="2 3" key="1">
    <citation type="journal article" date="2016" name="Nat. Commun.">
        <title>Thousands of microbial genomes shed light on interconnected biogeochemical processes in an aquifer system.</title>
        <authorList>
            <person name="Anantharaman K."/>
            <person name="Brown C.T."/>
            <person name="Hug L.A."/>
            <person name="Sharon I."/>
            <person name="Castelle C.J."/>
            <person name="Probst A.J."/>
            <person name="Thomas B.C."/>
            <person name="Singh A."/>
            <person name="Wilkins M.J."/>
            <person name="Karaoz U."/>
            <person name="Brodie E.L."/>
            <person name="Williams K.H."/>
            <person name="Hubbard S.S."/>
            <person name="Banfield J.F."/>
        </authorList>
    </citation>
    <scope>NUCLEOTIDE SEQUENCE [LARGE SCALE GENOMIC DNA]</scope>
</reference>